<organism evidence="5 6">
    <name type="scientific">Gemmobacter aquatilis</name>
    <dbReference type="NCBI Taxonomy" id="933059"/>
    <lineage>
        <taxon>Bacteria</taxon>
        <taxon>Pseudomonadati</taxon>
        <taxon>Pseudomonadota</taxon>
        <taxon>Alphaproteobacteria</taxon>
        <taxon>Rhodobacterales</taxon>
        <taxon>Paracoccaceae</taxon>
        <taxon>Gemmobacter</taxon>
    </lineage>
</organism>
<evidence type="ECO:0000256" key="3">
    <source>
        <dbReference type="ARBA" id="ARBA00023163"/>
    </source>
</evidence>
<dbReference type="PANTHER" id="PTHR33204:SF37">
    <property type="entry name" value="HTH-TYPE TRANSCRIPTIONAL REGULATOR YODB"/>
    <property type="match status" value="1"/>
</dbReference>
<dbReference type="SUPFAM" id="SSF46785">
    <property type="entry name" value="Winged helix' DNA-binding domain"/>
    <property type="match status" value="1"/>
</dbReference>
<keyword evidence="6" id="KW-1185">Reference proteome</keyword>
<dbReference type="PROSITE" id="PS51118">
    <property type="entry name" value="HTH_HXLR"/>
    <property type="match status" value="1"/>
</dbReference>
<sequence length="139" mass="14814">MAPHEIAQMTQVPDVLAAQCPSRQVLQHMTSRWGTLVLLVLASGTHRFSALRRRIGGVSERMLAQTLQALEGDGLVKRVAHDVVPPHVDYSLTPLGQDAAARVAALTGWIEAALPQILAHRAGGDQAADLDADQALSVT</sequence>
<proteinExistence type="predicted"/>
<protein>
    <submittedName>
        <fullName evidence="5">Transcriptional regulator, HxlR family</fullName>
    </submittedName>
</protein>
<dbReference type="AlphaFoldDB" id="A0A1H7Z7R9"/>
<dbReference type="Gene3D" id="1.10.10.10">
    <property type="entry name" value="Winged helix-like DNA-binding domain superfamily/Winged helix DNA-binding domain"/>
    <property type="match status" value="1"/>
</dbReference>
<name>A0A1H7Z7R9_9RHOB</name>
<dbReference type="InterPro" id="IPR002577">
    <property type="entry name" value="HTH_HxlR"/>
</dbReference>
<dbReference type="PANTHER" id="PTHR33204">
    <property type="entry name" value="TRANSCRIPTIONAL REGULATOR, MARR FAMILY"/>
    <property type="match status" value="1"/>
</dbReference>
<dbReference type="InterPro" id="IPR036388">
    <property type="entry name" value="WH-like_DNA-bd_sf"/>
</dbReference>
<evidence type="ECO:0000256" key="1">
    <source>
        <dbReference type="ARBA" id="ARBA00023015"/>
    </source>
</evidence>
<gene>
    <name evidence="5" type="ORF">SAMN04488103_101426</name>
</gene>
<accession>A0A1H7Z7R9</accession>
<dbReference type="Proteomes" id="UP000198761">
    <property type="component" value="Unassembled WGS sequence"/>
</dbReference>
<dbReference type="Pfam" id="PF01638">
    <property type="entry name" value="HxlR"/>
    <property type="match status" value="1"/>
</dbReference>
<keyword evidence="3" id="KW-0804">Transcription</keyword>
<dbReference type="EMBL" id="FOCE01000001">
    <property type="protein sequence ID" value="SEM54233.1"/>
    <property type="molecule type" value="Genomic_DNA"/>
</dbReference>
<keyword evidence="1" id="KW-0805">Transcription regulation</keyword>
<dbReference type="InterPro" id="IPR036390">
    <property type="entry name" value="WH_DNA-bd_sf"/>
</dbReference>
<keyword evidence="2" id="KW-0238">DNA-binding</keyword>
<reference evidence="5 6" key="1">
    <citation type="submission" date="2016-10" db="EMBL/GenBank/DDBJ databases">
        <authorList>
            <person name="de Groot N.N."/>
        </authorList>
    </citation>
    <scope>NUCLEOTIDE SEQUENCE [LARGE SCALE GENOMIC DNA]</scope>
    <source>
        <strain evidence="5 6">DSM 3857</strain>
    </source>
</reference>
<evidence type="ECO:0000256" key="2">
    <source>
        <dbReference type="ARBA" id="ARBA00023125"/>
    </source>
</evidence>
<evidence type="ECO:0000313" key="5">
    <source>
        <dbReference type="EMBL" id="SEM54233.1"/>
    </source>
</evidence>
<dbReference type="STRING" id="933059.SAMN04488103_101426"/>
<evidence type="ECO:0000259" key="4">
    <source>
        <dbReference type="PROSITE" id="PS51118"/>
    </source>
</evidence>
<feature type="domain" description="HTH hxlR-type" evidence="4">
    <location>
        <begin position="20"/>
        <end position="118"/>
    </location>
</feature>
<dbReference type="GO" id="GO:0003677">
    <property type="term" value="F:DNA binding"/>
    <property type="evidence" value="ECO:0007669"/>
    <property type="project" value="UniProtKB-KW"/>
</dbReference>
<evidence type="ECO:0000313" key="6">
    <source>
        <dbReference type="Proteomes" id="UP000198761"/>
    </source>
</evidence>